<dbReference type="PANTHER" id="PTHR24410:SF23">
    <property type="entry name" value="BTB DOMAIN-CONTAINING PROTEIN-RELATED"/>
    <property type="match status" value="1"/>
</dbReference>
<dbReference type="CDD" id="cd18186">
    <property type="entry name" value="BTB_POZ_ZBTB_KLHL-like"/>
    <property type="match status" value="1"/>
</dbReference>
<dbReference type="SUPFAM" id="SSF54695">
    <property type="entry name" value="POZ domain"/>
    <property type="match status" value="1"/>
</dbReference>
<dbReference type="STRING" id="684364.F4PE99"/>
<dbReference type="InterPro" id="IPR051481">
    <property type="entry name" value="BTB-POZ/Galectin-3-binding"/>
</dbReference>
<dbReference type="AlphaFoldDB" id="F4PE99"/>
<organism evidence="3 4">
    <name type="scientific">Batrachochytrium dendrobatidis (strain JAM81 / FGSC 10211)</name>
    <name type="common">Frog chytrid fungus</name>
    <dbReference type="NCBI Taxonomy" id="684364"/>
    <lineage>
        <taxon>Eukaryota</taxon>
        <taxon>Fungi</taxon>
        <taxon>Fungi incertae sedis</taxon>
        <taxon>Chytridiomycota</taxon>
        <taxon>Chytridiomycota incertae sedis</taxon>
        <taxon>Chytridiomycetes</taxon>
        <taxon>Rhizophydiales</taxon>
        <taxon>Rhizophydiales incertae sedis</taxon>
        <taxon>Batrachochytrium</taxon>
    </lineage>
</organism>
<dbReference type="InterPro" id="IPR000210">
    <property type="entry name" value="BTB/POZ_dom"/>
</dbReference>
<feature type="region of interest" description="Disordered" evidence="1">
    <location>
        <begin position="608"/>
        <end position="643"/>
    </location>
</feature>
<dbReference type="Pfam" id="PF00651">
    <property type="entry name" value="BTB"/>
    <property type="match status" value="1"/>
</dbReference>
<dbReference type="Proteomes" id="UP000007241">
    <property type="component" value="Unassembled WGS sequence"/>
</dbReference>
<dbReference type="OrthoDB" id="2106269at2759"/>
<dbReference type="GeneID" id="18241028"/>
<keyword evidence="4" id="KW-1185">Reference proteome</keyword>
<dbReference type="PANTHER" id="PTHR24410">
    <property type="entry name" value="HL07962P-RELATED"/>
    <property type="match status" value="1"/>
</dbReference>
<gene>
    <name evidence="3" type="ORF">BATDEDRAFT_36268</name>
</gene>
<dbReference type="RefSeq" id="XP_006682864.1">
    <property type="nucleotide sequence ID" value="XM_006682801.1"/>
</dbReference>
<name>F4PE99_BATDJ</name>
<dbReference type="InParanoid" id="F4PE99"/>
<dbReference type="HOGENOM" id="CLU_300148_0_0_1"/>
<dbReference type="EMBL" id="GL882896">
    <property type="protein sequence ID" value="EGF76615.1"/>
    <property type="molecule type" value="Genomic_DNA"/>
</dbReference>
<dbReference type="InterPro" id="IPR011333">
    <property type="entry name" value="SKP1/BTB/POZ_sf"/>
</dbReference>
<reference evidence="3 4" key="1">
    <citation type="submission" date="2009-12" db="EMBL/GenBank/DDBJ databases">
        <title>The draft genome of Batrachochytrium dendrobatidis.</title>
        <authorList>
            <consortium name="US DOE Joint Genome Institute (JGI-PGF)"/>
            <person name="Kuo A."/>
            <person name="Salamov A."/>
            <person name="Schmutz J."/>
            <person name="Lucas S."/>
            <person name="Pitluck S."/>
            <person name="Rosenblum E."/>
            <person name="Stajich J."/>
            <person name="Eisen M."/>
            <person name="Grigoriev I.V."/>
        </authorList>
    </citation>
    <scope>NUCLEOTIDE SEQUENCE [LARGE SCALE GENOMIC DNA]</scope>
    <source>
        <strain evidence="4">JAM81 / FGSC 10211</strain>
    </source>
</reference>
<evidence type="ECO:0000256" key="1">
    <source>
        <dbReference type="SAM" id="MobiDB-lite"/>
    </source>
</evidence>
<evidence type="ECO:0000259" key="2">
    <source>
        <dbReference type="PROSITE" id="PS50097"/>
    </source>
</evidence>
<sequence length="998" mass="110848">MVGEPNTNTAASQPTETWEKSRHPFAQVFVSGKYADAVLRVRNLVETTYVFDVPVHRVILASGSPYMDNLFSQPPEDQTTLHGVGKSRQPQICGVWSVAVHSDSAMHVFLQWMYFGTAIHTKESCWGVLALSRHMYVPDLEEHVGKWISDNLLARTLGEPRPTSEWYEYILGALHARVTQNVVDNLIEAAVIDDQILSPTPFGIPQTFHRYTILRNLVRAAEIKGTPLTSKQVRYMFKTIDYKKWPRDQLQQAYMDGLLPRDKICTALSTSEPNPSEFTSKVADITPTDLQVPTVSATNLPKPDVEQSHVLDHESDMQTIKPSTVKLARKSIINFHSDVKDLQKSTLPTEPAPDSIQKTVDNVASIDTVPSLLPGAYPNPTCNHSSKMDSVRADTELPSHSTRAIMNTFDEQKENAEFTGLNLNKSSLSVESASTYNQHTSPSNIEISNQVNTDSLAYSESLIRETPEQCLNDIRLQLDIMFANEPTISTDSYSSDISNQAVVPINGTLIKSPLVQKSVQRTWGSKILRNITANPLSFSTGFDSHTNASTSPIPLAIHDVRSLHPLTVLAAEVKALHNTVQNTLVSPHNSITKQKDGGLNATMHLVKTDPFGHGLSKPRDRSKTDPSDFVSNQANHNSAIGDSKHFLKKPHFTRALGENEHSVAKSDLSASIRQTEQILKKHGLMLEPRRLDIGNGNFKTWKDKESRMGVLSSTDTLVNEEDTETPTRAREVKAGQHTTGIVSPLNSRQLSSAYPFPLPPSINVGNNSTLRGISARQGRGALPNPPKPTDVQSEQSKRRSLNPTFLMESATDSLTMPHGLSNKQLDSNALFLPRRSMFGMKHPKQLQNDASSSRSKSVDVRFSLPPPEASSLFMDNSLDDIQAHESKRQDYQHNGTFKMLKLKHASFVPPGLPVPDSQVMPPKTLKEHMDDEANPSMSSDDSYQLAFPLSKSATMTKQPSQMDPPHRGLKKQWAKSTTFLKQDIRKKQSLMNMLKNFV</sequence>
<feature type="domain" description="BTB" evidence="2">
    <location>
        <begin position="35"/>
        <end position="122"/>
    </location>
</feature>
<dbReference type="Gene3D" id="3.30.710.10">
    <property type="entry name" value="Potassium Channel Kv1.1, Chain A"/>
    <property type="match status" value="1"/>
</dbReference>
<proteinExistence type="predicted"/>
<feature type="region of interest" description="Disordered" evidence="1">
    <location>
        <begin position="776"/>
        <end position="802"/>
    </location>
</feature>
<dbReference type="PROSITE" id="PS50097">
    <property type="entry name" value="BTB"/>
    <property type="match status" value="1"/>
</dbReference>
<evidence type="ECO:0000313" key="3">
    <source>
        <dbReference type="EMBL" id="EGF76615.1"/>
    </source>
</evidence>
<protein>
    <recommendedName>
        <fullName evidence="2">BTB domain-containing protein</fullName>
    </recommendedName>
</protein>
<feature type="compositionally biased region" description="Basic and acidic residues" evidence="1">
    <location>
        <begin position="617"/>
        <end position="626"/>
    </location>
</feature>
<accession>F4PE99</accession>
<evidence type="ECO:0000313" key="4">
    <source>
        <dbReference type="Proteomes" id="UP000007241"/>
    </source>
</evidence>
<feature type="compositionally biased region" description="Polar residues" evidence="1">
    <location>
        <begin position="629"/>
        <end position="640"/>
    </location>
</feature>